<dbReference type="InParanoid" id="A0A2P5ENZ6"/>
<gene>
    <name evidence="1" type="ORF">TorRG33x02_169720</name>
</gene>
<reference evidence="2" key="1">
    <citation type="submission" date="2016-06" db="EMBL/GenBank/DDBJ databases">
        <title>Parallel loss of symbiosis genes in relatives of nitrogen-fixing non-legume Parasponia.</title>
        <authorList>
            <person name="Van Velzen R."/>
            <person name="Holmer R."/>
            <person name="Bu F."/>
            <person name="Rutten L."/>
            <person name="Van Zeijl A."/>
            <person name="Liu W."/>
            <person name="Santuari L."/>
            <person name="Cao Q."/>
            <person name="Sharma T."/>
            <person name="Shen D."/>
            <person name="Roswanjaya Y."/>
            <person name="Wardhani T."/>
            <person name="Kalhor M.S."/>
            <person name="Jansen J."/>
            <person name="Van den Hoogen J."/>
            <person name="Gungor B."/>
            <person name="Hartog M."/>
            <person name="Hontelez J."/>
            <person name="Verver J."/>
            <person name="Yang W.-C."/>
            <person name="Schijlen E."/>
            <person name="Repin R."/>
            <person name="Schilthuizen M."/>
            <person name="Schranz E."/>
            <person name="Heidstra R."/>
            <person name="Miyata K."/>
            <person name="Fedorova E."/>
            <person name="Kohlen W."/>
            <person name="Bisseling T."/>
            <person name="Smit S."/>
            <person name="Geurts R."/>
        </authorList>
    </citation>
    <scope>NUCLEOTIDE SEQUENCE [LARGE SCALE GENOMIC DNA]</scope>
    <source>
        <strain evidence="2">cv. RG33-2</strain>
    </source>
</reference>
<comment type="caution">
    <text evidence="1">The sequence shown here is derived from an EMBL/GenBank/DDBJ whole genome shotgun (WGS) entry which is preliminary data.</text>
</comment>
<dbReference type="AlphaFoldDB" id="A0A2P5ENZ6"/>
<sequence length="217" mass="23798">MEPGYVRGGGKHLTDMGRQKIIRGAKMIVIPDSGNADMMPNCDTSDSGIHGDAAEEVGASDVKGGINDSLINKGKHKVFEDGVSTEEMFSIEDTMALGKIFKDNLMSKKNIVLMGRKGVCGTKRHFKRHSPKKPGIVMSPKHAKFFHVQSPHNPRKVGTPKKLDLNAKVSGDSLETKCKILADLKMDCDIRKRIRGDMEVSLNKKLAKSALQARQES</sequence>
<protein>
    <submittedName>
        <fullName evidence="1">Uncharacterized protein</fullName>
    </submittedName>
</protein>
<organism evidence="1 2">
    <name type="scientific">Trema orientale</name>
    <name type="common">Charcoal tree</name>
    <name type="synonym">Celtis orientalis</name>
    <dbReference type="NCBI Taxonomy" id="63057"/>
    <lineage>
        <taxon>Eukaryota</taxon>
        <taxon>Viridiplantae</taxon>
        <taxon>Streptophyta</taxon>
        <taxon>Embryophyta</taxon>
        <taxon>Tracheophyta</taxon>
        <taxon>Spermatophyta</taxon>
        <taxon>Magnoliopsida</taxon>
        <taxon>eudicotyledons</taxon>
        <taxon>Gunneridae</taxon>
        <taxon>Pentapetalae</taxon>
        <taxon>rosids</taxon>
        <taxon>fabids</taxon>
        <taxon>Rosales</taxon>
        <taxon>Cannabaceae</taxon>
        <taxon>Trema</taxon>
    </lineage>
</organism>
<dbReference type="OrthoDB" id="10459740at2759"/>
<dbReference type="EMBL" id="JXTC01000120">
    <property type="protein sequence ID" value="PON87195.1"/>
    <property type="molecule type" value="Genomic_DNA"/>
</dbReference>
<name>A0A2P5ENZ6_TREOI</name>
<evidence type="ECO:0000313" key="2">
    <source>
        <dbReference type="Proteomes" id="UP000237000"/>
    </source>
</evidence>
<proteinExistence type="predicted"/>
<keyword evidence="2" id="KW-1185">Reference proteome</keyword>
<evidence type="ECO:0000313" key="1">
    <source>
        <dbReference type="EMBL" id="PON87195.1"/>
    </source>
</evidence>
<dbReference type="Proteomes" id="UP000237000">
    <property type="component" value="Unassembled WGS sequence"/>
</dbReference>
<accession>A0A2P5ENZ6</accession>